<gene>
    <name evidence="3" type="ORF">DYB25_005503</name>
</gene>
<dbReference type="Proteomes" id="UP000266239">
    <property type="component" value="Unassembled WGS sequence"/>
</dbReference>
<feature type="transmembrane region" description="Helical" evidence="1">
    <location>
        <begin position="133"/>
        <end position="158"/>
    </location>
</feature>
<evidence type="ECO:0000259" key="2">
    <source>
        <dbReference type="Pfam" id="PF25085"/>
    </source>
</evidence>
<comment type="caution">
    <text evidence="3">The sequence shown here is derived from an EMBL/GenBank/DDBJ whole genome shotgun (WGS) entry which is preliminary data.</text>
</comment>
<feature type="transmembrane region" description="Helical" evidence="1">
    <location>
        <begin position="49"/>
        <end position="67"/>
    </location>
</feature>
<proteinExistence type="predicted"/>
<sequence>MVLNALVSFNSPLQLVLDNYSLVMIEIVSYFIFLMTCVHASASPRRTQLVLGGLVAFHTLYFGLGQLDPTLAIMWHGQALIMLFYSHVPVYAVLLFASLYYLCVRRILLLRLSIVFHSNSVCLRRAYIATLKLHLHLSSSIAAVGLLTLALVFPAELVGSKLLWWTWHDTDETLDDRFLNVPLAALASHAFSASSFYLLLHLLREYLTFGLEFQPANATNEYLGVGDVEKKVVPWQYDGEWHHLWFDHALVQWGVVYLALMPLLLVVVTPSHMISLGYHQLLGDCSHVTTYSTLFGTPQSRFTYLCHLHFDEAYSFCGVPRSQLHVGDPWYKICGVGYPHGVFPNYLVVCVVVSVTLLLVLRDIFSMSRPAWIHRLPRAETHTPVKVEEGSK</sequence>
<organism evidence="3 4">
    <name type="scientific">Aphanomyces astaci</name>
    <name type="common">Crayfish plague agent</name>
    <dbReference type="NCBI Taxonomy" id="112090"/>
    <lineage>
        <taxon>Eukaryota</taxon>
        <taxon>Sar</taxon>
        <taxon>Stramenopiles</taxon>
        <taxon>Oomycota</taxon>
        <taxon>Saprolegniomycetes</taxon>
        <taxon>Saprolegniales</taxon>
        <taxon>Verrucalvaceae</taxon>
        <taxon>Aphanomyces</taxon>
    </lineage>
</organism>
<keyword evidence="1" id="KW-0812">Transmembrane</keyword>
<dbReference type="PANTHER" id="PTHR35982">
    <property type="entry name" value="AGAP005361-PA"/>
    <property type="match status" value="1"/>
</dbReference>
<feature type="domain" description="DUF7802" evidence="2">
    <location>
        <begin position="125"/>
        <end position="207"/>
    </location>
</feature>
<dbReference type="AlphaFoldDB" id="A0A396ZV00"/>
<dbReference type="Pfam" id="PF25085">
    <property type="entry name" value="DUF7802"/>
    <property type="match status" value="2"/>
</dbReference>
<feature type="transmembrane region" description="Helical" evidence="1">
    <location>
        <begin position="250"/>
        <end position="268"/>
    </location>
</feature>
<reference evidence="3 4" key="1">
    <citation type="submission" date="2018-08" db="EMBL/GenBank/DDBJ databases">
        <title>Aphanomyces genome sequencing and annotation.</title>
        <authorList>
            <person name="Minardi D."/>
            <person name="Oidtmann B."/>
            <person name="Van Der Giezen M."/>
            <person name="Studholme D.J."/>
        </authorList>
    </citation>
    <scope>NUCLEOTIDE SEQUENCE [LARGE SCALE GENOMIC DNA]</scope>
    <source>
        <strain evidence="3 4">Yx</strain>
    </source>
</reference>
<feature type="transmembrane region" description="Helical" evidence="1">
    <location>
        <begin position="178"/>
        <end position="200"/>
    </location>
</feature>
<dbReference type="PANTHER" id="PTHR35982:SF1">
    <property type="entry name" value="SPIROCYCLASE, AVEC FAMILY"/>
    <property type="match status" value="1"/>
</dbReference>
<dbReference type="InterPro" id="IPR056704">
    <property type="entry name" value="DUF7802"/>
</dbReference>
<evidence type="ECO:0000256" key="1">
    <source>
        <dbReference type="SAM" id="Phobius"/>
    </source>
</evidence>
<dbReference type="VEuPathDB" id="FungiDB:H257_11947"/>
<feature type="transmembrane region" description="Helical" evidence="1">
    <location>
        <begin position="20"/>
        <end position="42"/>
    </location>
</feature>
<keyword evidence="1" id="KW-0472">Membrane</keyword>
<evidence type="ECO:0000313" key="4">
    <source>
        <dbReference type="Proteomes" id="UP000266239"/>
    </source>
</evidence>
<keyword evidence="1" id="KW-1133">Transmembrane helix</keyword>
<feature type="transmembrane region" description="Helical" evidence="1">
    <location>
        <begin position="346"/>
        <end position="365"/>
    </location>
</feature>
<name>A0A396ZV00_APHAT</name>
<feature type="transmembrane region" description="Helical" evidence="1">
    <location>
        <begin position="79"/>
        <end position="103"/>
    </location>
</feature>
<feature type="domain" description="DUF7802" evidence="2">
    <location>
        <begin position="243"/>
        <end position="361"/>
    </location>
</feature>
<evidence type="ECO:0000313" key="3">
    <source>
        <dbReference type="EMBL" id="RHX96930.1"/>
    </source>
</evidence>
<accession>A0A396ZV00</accession>
<dbReference type="EMBL" id="QUTA01013060">
    <property type="protein sequence ID" value="RHX96930.1"/>
    <property type="molecule type" value="Genomic_DNA"/>
</dbReference>
<protein>
    <recommendedName>
        <fullName evidence="2">DUF7802 domain-containing protein</fullName>
    </recommendedName>
</protein>